<accession>A0A1B6JU26</accession>
<reference evidence="3" key="1">
    <citation type="submission" date="2015-11" db="EMBL/GenBank/DDBJ databases">
        <title>De novo transcriptome assembly of four potential Pierce s Disease insect vectors from Arizona vineyards.</title>
        <authorList>
            <person name="Tassone E.E."/>
        </authorList>
    </citation>
    <scope>NUCLEOTIDE SEQUENCE</scope>
</reference>
<feature type="compositionally biased region" description="Basic and acidic residues" evidence="1">
    <location>
        <begin position="37"/>
        <end position="48"/>
    </location>
</feature>
<evidence type="ECO:0000313" key="3">
    <source>
        <dbReference type="EMBL" id="JAT02690.1"/>
    </source>
</evidence>
<name>A0A1B6JU26_9HEMI</name>
<proteinExistence type="predicted"/>
<evidence type="ECO:0000313" key="4">
    <source>
        <dbReference type="EMBL" id="JAT05853.1"/>
    </source>
</evidence>
<organism evidence="3">
    <name type="scientific">Homalodisca liturata</name>
    <dbReference type="NCBI Taxonomy" id="320908"/>
    <lineage>
        <taxon>Eukaryota</taxon>
        <taxon>Metazoa</taxon>
        <taxon>Ecdysozoa</taxon>
        <taxon>Arthropoda</taxon>
        <taxon>Hexapoda</taxon>
        <taxon>Insecta</taxon>
        <taxon>Pterygota</taxon>
        <taxon>Neoptera</taxon>
        <taxon>Paraneoptera</taxon>
        <taxon>Hemiptera</taxon>
        <taxon>Auchenorrhyncha</taxon>
        <taxon>Membracoidea</taxon>
        <taxon>Cicadellidae</taxon>
        <taxon>Cicadellinae</taxon>
        <taxon>Proconiini</taxon>
        <taxon>Homalodisca</taxon>
    </lineage>
</organism>
<dbReference type="EMBL" id="GECU01022283">
    <property type="protein sequence ID" value="JAS85423.1"/>
    <property type="molecule type" value="Transcribed_RNA"/>
</dbReference>
<protein>
    <submittedName>
        <fullName evidence="3">Uncharacterized protein</fullName>
    </submittedName>
</protein>
<evidence type="ECO:0000313" key="2">
    <source>
        <dbReference type="EMBL" id="JAS85423.1"/>
    </source>
</evidence>
<dbReference type="AlphaFoldDB" id="A0A1B6JU26"/>
<evidence type="ECO:0000256" key="1">
    <source>
        <dbReference type="SAM" id="MobiDB-lite"/>
    </source>
</evidence>
<gene>
    <name evidence="4" type="ORF">g.30220</name>
    <name evidence="2" type="ORF">g.30222</name>
    <name evidence="3" type="ORF">g.30228</name>
</gene>
<sequence>MPSSHLSRVCTSHSVQETVSAEATAAASELVELDDDHYDHDEGDELTHPEGNGASRLPHDVHSVHERVYEAGQGEQAEEHERDYHIRVGQNEQEPGHQEYRDILEVVQVSSPDSFHIRVLQFHLPFESRCVLWTDEGPLFISLHTGQKRHHHHFQYKNRSVKSKSL</sequence>
<feature type="region of interest" description="Disordered" evidence="1">
    <location>
        <begin position="37"/>
        <end position="58"/>
    </location>
</feature>
<dbReference type="EMBL" id="GECU01005017">
    <property type="protein sequence ID" value="JAT02690.1"/>
    <property type="molecule type" value="Transcribed_RNA"/>
</dbReference>
<dbReference type="EMBL" id="GECU01001854">
    <property type="protein sequence ID" value="JAT05853.1"/>
    <property type="molecule type" value="Transcribed_RNA"/>
</dbReference>